<dbReference type="Gene3D" id="3.40.1010.10">
    <property type="entry name" value="Cobalt-precorrin-4 Transmethylase, Domain 1"/>
    <property type="match status" value="1"/>
</dbReference>
<organism evidence="3 4">
    <name type="scientific">Aeribacillus pallidus</name>
    <dbReference type="NCBI Taxonomy" id="33936"/>
    <lineage>
        <taxon>Bacteria</taxon>
        <taxon>Bacillati</taxon>
        <taxon>Bacillota</taxon>
        <taxon>Bacilli</taxon>
        <taxon>Bacillales</taxon>
        <taxon>Bacillaceae</taxon>
        <taxon>Aeribacillus</taxon>
    </lineage>
</organism>
<proteinExistence type="predicted"/>
<dbReference type="GO" id="GO:0006203">
    <property type="term" value="P:dGTP catabolic process"/>
    <property type="evidence" value="ECO:0007669"/>
    <property type="project" value="TreeGrafter"/>
</dbReference>
<dbReference type="GO" id="GO:0046047">
    <property type="term" value="P:TTP catabolic process"/>
    <property type="evidence" value="ECO:0007669"/>
    <property type="project" value="TreeGrafter"/>
</dbReference>
<dbReference type="GO" id="GO:0046076">
    <property type="term" value="P:dTTP catabolic process"/>
    <property type="evidence" value="ECO:0007669"/>
    <property type="project" value="TreeGrafter"/>
</dbReference>
<dbReference type="InterPro" id="IPR014777">
    <property type="entry name" value="4pyrrole_Mease_sub1"/>
</dbReference>
<dbReference type="InterPro" id="IPR024180">
    <property type="entry name" value="Tetrapyrrole_Mease/MazG_pred"/>
</dbReference>
<dbReference type="GO" id="GO:0047429">
    <property type="term" value="F:nucleoside triphosphate diphosphatase activity"/>
    <property type="evidence" value="ECO:0007669"/>
    <property type="project" value="InterPro"/>
</dbReference>
<dbReference type="SUPFAM" id="SSF53790">
    <property type="entry name" value="Tetrapyrrole methylase"/>
    <property type="match status" value="1"/>
</dbReference>
<evidence type="ECO:0000313" key="3">
    <source>
        <dbReference type="EMBL" id="KZN96755.1"/>
    </source>
</evidence>
<feature type="domain" description="Tetrapyrrole methylase" evidence="1">
    <location>
        <begin position="5"/>
        <end position="207"/>
    </location>
</feature>
<dbReference type="CDD" id="cd11529">
    <property type="entry name" value="NTP-PPase_MazG_Cterm"/>
    <property type="match status" value="1"/>
</dbReference>
<protein>
    <submittedName>
        <fullName evidence="3">MazG family protein</fullName>
    </submittedName>
</protein>
<evidence type="ECO:0000313" key="4">
    <source>
        <dbReference type="Proteomes" id="UP000076476"/>
    </source>
</evidence>
<dbReference type="InterPro" id="IPR035013">
    <property type="entry name" value="YabN_N"/>
</dbReference>
<dbReference type="CDD" id="cd11528">
    <property type="entry name" value="NTP-PPase_MazG_Nterm"/>
    <property type="match status" value="1"/>
</dbReference>
<dbReference type="GO" id="GO:0008168">
    <property type="term" value="F:methyltransferase activity"/>
    <property type="evidence" value="ECO:0007669"/>
    <property type="project" value="InterPro"/>
</dbReference>
<comment type="caution">
    <text evidence="3">The sequence shown here is derived from an EMBL/GenBank/DDBJ whole genome shotgun (WGS) entry which is preliminary data.</text>
</comment>
<dbReference type="EMBL" id="LWBR01000015">
    <property type="protein sequence ID" value="KZN96755.1"/>
    <property type="molecule type" value="Genomic_DNA"/>
</dbReference>
<dbReference type="InterPro" id="IPR048015">
    <property type="entry name" value="NTP-PPase_MazG-like_N"/>
</dbReference>
<dbReference type="PANTHER" id="PTHR30522">
    <property type="entry name" value="NUCLEOSIDE TRIPHOSPHATE PYROPHOSPHOHYDROLASE"/>
    <property type="match status" value="1"/>
</dbReference>
<dbReference type="STRING" id="33936.AZI98_07045"/>
<evidence type="ECO:0000259" key="1">
    <source>
        <dbReference type="Pfam" id="PF00590"/>
    </source>
</evidence>
<dbReference type="CDD" id="cd11723">
    <property type="entry name" value="YabN_N_like"/>
    <property type="match status" value="1"/>
</dbReference>
<sequence>MDKQITIVGLGAGDVDQLPLGVFKILTSSLPLFVRTEDHPVLSEIKDEIGSFQSFDSVYEMFDQFEDVYAEIAKKLLEEAEKYQHIVYAVPGHPLVAEKTVQLLLKEMEQGKVNVSIQGGQSFLDAMFQALRIDPVEGLQFIDAQDMKREELSFRQHLIICQVYDKMIASDVKLTLMEDLPFDYEVYLVTAAGSKYEDIKKVRLYEMDRCVELSNLTSLYIPPVKDEQLLYHRFSALRNVIRTLRGPNGCPWDRKQTHQSLKRYLIEECYELIEAIDENDIDHMIEELGDVLLQVVLHAQIGDDEGFFTIDDVIRMLTDKMIRRHPHVFGNVEAQNAEEAVKSWEEAKKSENRNESESLLDSVSKALPALSKAYQYQRKAAKVGFDWPDVLDAWEKVSEELQEFKKEIDNGDGGTEKAKEEFGDILFALINVGRFYEIEPEEALVMTNEKFSRRFRFIEQKARDAGKNLKSMSLAEMDQYWEEAKMKEGDRT</sequence>
<accession>A0A165Y5S6</accession>
<dbReference type="FunFam" id="3.40.1010.10:FF:000008">
    <property type="entry name" value="Similar to nucleoside triphosphate pyrophosphohydrolase, MazG"/>
    <property type="match status" value="1"/>
</dbReference>
<reference evidence="3 4" key="1">
    <citation type="submission" date="2016-04" db="EMBL/GenBank/DDBJ databases">
        <title>Draft genome sequence of Aeribacillus pallidus 8m3 from petroleum reservoir.</title>
        <authorList>
            <person name="Poltaraus A.B."/>
            <person name="Nazina T.N."/>
            <person name="Tourova T.P."/>
            <person name="Malakho S.M."/>
            <person name="Korshunova A.V."/>
            <person name="Sokolova D.S."/>
        </authorList>
    </citation>
    <scope>NUCLEOTIDE SEQUENCE [LARGE SCALE GENOMIC DNA]</scope>
    <source>
        <strain evidence="3 4">8m3</strain>
    </source>
</reference>
<name>A0A165Y5S6_9BACI</name>
<dbReference type="InterPro" id="IPR035996">
    <property type="entry name" value="4pyrrol_Methylase_sf"/>
</dbReference>
<feature type="domain" description="NTP pyrophosphohydrolase MazG-like" evidence="2">
    <location>
        <begin position="256"/>
        <end position="329"/>
    </location>
</feature>
<dbReference type="InterPro" id="IPR048011">
    <property type="entry name" value="NTP-PPase_MazG-like_C"/>
</dbReference>
<dbReference type="FunFam" id="1.10.287.1080:FF:000003">
    <property type="entry name" value="Nucleoside triphosphate pyrophosphohydrolase"/>
    <property type="match status" value="1"/>
</dbReference>
<dbReference type="PIRSF" id="PIRSF002845">
    <property type="entry name" value="Ttrprl_mtas_MazG"/>
    <property type="match status" value="1"/>
</dbReference>
<dbReference type="PANTHER" id="PTHR30522:SF0">
    <property type="entry name" value="NUCLEOSIDE TRIPHOSPHATE PYROPHOSPHOHYDROLASE"/>
    <property type="match status" value="1"/>
</dbReference>
<dbReference type="Proteomes" id="UP000076476">
    <property type="component" value="Unassembled WGS sequence"/>
</dbReference>
<dbReference type="OrthoDB" id="9808939at2"/>
<dbReference type="SUPFAM" id="SSF101386">
    <property type="entry name" value="all-alpha NTP pyrophosphatases"/>
    <property type="match status" value="2"/>
</dbReference>
<dbReference type="RefSeq" id="WP_063387574.1">
    <property type="nucleotide sequence ID" value="NZ_LWBR01000015.1"/>
</dbReference>
<dbReference type="GO" id="GO:0006950">
    <property type="term" value="P:response to stress"/>
    <property type="evidence" value="ECO:0007669"/>
    <property type="project" value="UniProtKB-ARBA"/>
</dbReference>
<dbReference type="Gene3D" id="1.10.287.1080">
    <property type="entry name" value="MazG-like"/>
    <property type="match status" value="2"/>
</dbReference>
<dbReference type="FunFam" id="1.10.287.1080:FF:000001">
    <property type="entry name" value="Nucleoside triphosphate pyrophosphohydrolase"/>
    <property type="match status" value="1"/>
</dbReference>
<dbReference type="GO" id="GO:0046052">
    <property type="term" value="P:UTP catabolic process"/>
    <property type="evidence" value="ECO:0007669"/>
    <property type="project" value="TreeGrafter"/>
</dbReference>
<dbReference type="Pfam" id="PF03819">
    <property type="entry name" value="MazG"/>
    <property type="match status" value="1"/>
</dbReference>
<gene>
    <name evidence="3" type="ORF">AZI98_07045</name>
</gene>
<dbReference type="NCBIfam" id="NF007113">
    <property type="entry name" value="PRK09562.1"/>
    <property type="match status" value="1"/>
</dbReference>
<dbReference type="NCBIfam" id="TIGR00444">
    <property type="entry name" value="mazG"/>
    <property type="match status" value="1"/>
</dbReference>
<dbReference type="InterPro" id="IPR000878">
    <property type="entry name" value="4pyrrol_Mease"/>
</dbReference>
<dbReference type="GO" id="GO:0046061">
    <property type="term" value="P:dATP catabolic process"/>
    <property type="evidence" value="ECO:0007669"/>
    <property type="project" value="TreeGrafter"/>
</dbReference>
<evidence type="ECO:0000259" key="2">
    <source>
        <dbReference type="Pfam" id="PF03819"/>
    </source>
</evidence>
<dbReference type="AlphaFoldDB" id="A0A165Y5S6"/>
<dbReference type="InterPro" id="IPR004518">
    <property type="entry name" value="MazG-like_dom"/>
</dbReference>
<dbReference type="Pfam" id="PF00590">
    <property type="entry name" value="TP_methylase"/>
    <property type="match status" value="1"/>
</dbReference>
<keyword evidence="4" id="KW-1185">Reference proteome</keyword>
<dbReference type="InterPro" id="IPR011551">
    <property type="entry name" value="NTP_PyrPHydrolase_MazG"/>
</dbReference>
<dbReference type="GO" id="GO:0046081">
    <property type="term" value="P:dUTP catabolic process"/>
    <property type="evidence" value="ECO:0007669"/>
    <property type="project" value="TreeGrafter"/>
</dbReference>